<dbReference type="GO" id="GO:0006886">
    <property type="term" value="P:intracellular protein transport"/>
    <property type="evidence" value="ECO:0007669"/>
    <property type="project" value="InterPro"/>
</dbReference>
<reference evidence="2" key="1">
    <citation type="submission" date="2025-08" db="UniProtKB">
        <authorList>
            <consortium name="Ensembl"/>
        </authorList>
    </citation>
    <scope>IDENTIFICATION</scope>
</reference>
<protein>
    <submittedName>
        <fullName evidence="2">VPS26 endosomal protein sorting factor C</fullName>
    </submittedName>
</protein>
<dbReference type="Proteomes" id="UP000694723">
    <property type="component" value="Unplaced"/>
</dbReference>
<dbReference type="FunFam" id="2.60.40.640:FF:000008">
    <property type="entry name" value="Down syndrome critical region protein 3"/>
    <property type="match status" value="1"/>
</dbReference>
<proteinExistence type="inferred from homology"/>
<name>A0A8D1T129_PIG</name>
<dbReference type="InterPro" id="IPR028934">
    <property type="entry name" value="Vps26-related"/>
</dbReference>
<comment type="similarity">
    <text evidence="1">Belongs to the VPS26 family.</text>
</comment>
<dbReference type="PANTHER" id="PTHR12233">
    <property type="entry name" value="VACUOLAR PROTEIN SORTING 26 RELATED"/>
    <property type="match status" value="1"/>
</dbReference>
<evidence type="ECO:0000313" key="3">
    <source>
        <dbReference type="Proteomes" id="UP000694723"/>
    </source>
</evidence>
<dbReference type="Ensembl" id="ENSSSCT00060023189.1">
    <property type="protein sequence ID" value="ENSSSCP00060009668.1"/>
    <property type="gene ID" value="ENSSSCG00060017305.1"/>
</dbReference>
<evidence type="ECO:0000313" key="2">
    <source>
        <dbReference type="Ensembl" id="ENSSSCP00060009668.1"/>
    </source>
</evidence>
<dbReference type="AlphaFoldDB" id="A0A8D1T129"/>
<dbReference type="Pfam" id="PF03643">
    <property type="entry name" value="Vps26"/>
    <property type="match status" value="1"/>
</dbReference>
<evidence type="ECO:0000256" key="1">
    <source>
        <dbReference type="ARBA" id="ARBA00009100"/>
    </source>
</evidence>
<dbReference type="Gene3D" id="2.60.40.640">
    <property type="match status" value="2"/>
</dbReference>
<accession>A0A8D1T129</accession>
<dbReference type="InterPro" id="IPR014752">
    <property type="entry name" value="Arrestin-like_C"/>
</dbReference>
<sequence length="225" mass="24910">EMLSGVVVISGKDSVQHQGVSLTVEGTVNLQLSAKSVGVFEAFYNSVKVRLCLAHRQSIVRRRVVVFACWLAPQKGKLTPSPVDFTITPDTLQNVKERALLPKFLIRGHLNSTNCVITQPLTGELVVESSEAAIKSIELQLVRVETCGCAEGYARDATEIQNIQIADGDVCRSLSVPIYMVFPRLFTCPTLETTNFKVEFEVNVVVLLHPDHLITENFPLKLCRM</sequence>
<organism evidence="2 3">
    <name type="scientific">Sus scrofa</name>
    <name type="common">Pig</name>
    <dbReference type="NCBI Taxonomy" id="9823"/>
    <lineage>
        <taxon>Eukaryota</taxon>
        <taxon>Metazoa</taxon>
        <taxon>Chordata</taxon>
        <taxon>Craniata</taxon>
        <taxon>Vertebrata</taxon>
        <taxon>Euteleostomi</taxon>
        <taxon>Mammalia</taxon>
        <taxon>Eutheria</taxon>
        <taxon>Laurasiatheria</taxon>
        <taxon>Artiodactyla</taxon>
        <taxon>Suina</taxon>
        <taxon>Suidae</taxon>
        <taxon>Sus</taxon>
    </lineage>
</organism>